<evidence type="ECO:0000256" key="1">
    <source>
        <dbReference type="SAM" id="Phobius"/>
    </source>
</evidence>
<dbReference type="RefSeq" id="WP_262992549.1">
    <property type="nucleotide sequence ID" value="NZ_JAOTJC010000006.1"/>
</dbReference>
<evidence type="ECO:0000313" key="2">
    <source>
        <dbReference type="EMBL" id="MCU7553848.1"/>
    </source>
</evidence>
<proteinExistence type="predicted"/>
<accession>A0ABT2VKN6</accession>
<keyword evidence="1" id="KW-0472">Membrane</keyword>
<keyword evidence="3" id="KW-1185">Reference proteome</keyword>
<dbReference type="EMBL" id="JAOTJC010000006">
    <property type="protein sequence ID" value="MCU7553848.1"/>
    <property type="molecule type" value="Genomic_DNA"/>
</dbReference>
<name>A0ABT2VKN6_9ALTE</name>
<evidence type="ECO:0000313" key="3">
    <source>
        <dbReference type="Proteomes" id="UP001209257"/>
    </source>
</evidence>
<feature type="transmembrane region" description="Helical" evidence="1">
    <location>
        <begin position="32"/>
        <end position="55"/>
    </location>
</feature>
<protein>
    <submittedName>
        <fullName evidence="2">DUF58 domain-containing protein</fullName>
    </submittedName>
</protein>
<sequence>MTLRAHWQARTLRWLQQRIPPSRHYSLNLKSVFIFPSWFGWGYLLMCGCLFILGTNYQNNLMLLLCYFLLALMLITLFTSYQNFARLTIRATPVKPVYAGEPAMLALMVRTDADEKPVHGQIEVTWWQQPAPLTVDLDSHPPHFSLPYVTQTRGIIKLPRVTISSLFPLGLYRCWTHLDFQQTLTVYPRPIPCQVTLYPEDDEGSDTSSEQPGHDDFYALRGYQVGEPLQRIAWKNIAKGGDWVSKTFSQPQRQTGCLRMSGGEPVETALGKLAFQVIALSEQGAYFGLHLGHIKVPLGSGDAHKHQCLCALARFPGLGAVP</sequence>
<dbReference type="PANTHER" id="PTHR34351">
    <property type="entry name" value="SLR1927 PROTEIN-RELATED"/>
    <property type="match status" value="1"/>
</dbReference>
<organism evidence="2 3">
    <name type="scientific">Alteromonas salexigens</name>
    <dbReference type="NCBI Taxonomy" id="2982530"/>
    <lineage>
        <taxon>Bacteria</taxon>
        <taxon>Pseudomonadati</taxon>
        <taxon>Pseudomonadota</taxon>
        <taxon>Gammaproteobacteria</taxon>
        <taxon>Alteromonadales</taxon>
        <taxon>Alteromonadaceae</taxon>
        <taxon>Alteromonas/Salinimonas group</taxon>
        <taxon>Alteromonas</taxon>
    </lineage>
</organism>
<keyword evidence="1" id="KW-0812">Transmembrane</keyword>
<comment type="caution">
    <text evidence="2">The sequence shown here is derived from an EMBL/GenBank/DDBJ whole genome shotgun (WGS) entry which is preliminary data.</text>
</comment>
<keyword evidence="1" id="KW-1133">Transmembrane helix</keyword>
<dbReference type="PANTHER" id="PTHR34351:SF1">
    <property type="entry name" value="SLR1927 PROTEIN"/>
    <property type="match status" value="1"/>
</dbReference>
<dbReference type="Proteomes" id="UP001209257">
    <property type="component" value="Unassembled WGS sequence"/>
</dbReference>
<reference evidence="3" key="1">
    <citation type="submission" date="2023-07" db="EMBL/GenBank/DDBJ databases">
        <title>Study on multiphase classification of strain Alteromonas salexigens isolated from the Yellow Sea.</title>
        <authorList>
            <person name="Sun L."/>
        </authorList>
    </citation>
    <scope>NUCLEOTIDE SEQUENCE [LARGE SCALE GENOMIC DNA]</scope>
    <source>
        <strain evidence="3">ASW11-19</strain>
    </source>
</reference>
<feature type="transmembrane region" description="Helical" evidence="1">
    <location>
        <begin position="61"/>
        <end position="81"/>
    </location>
</feature>
<gene>
    <name evidence="2" type="ORF">OCL06_04475</name>
</gene>